<dbReference type="Proteomes" id="UP000245051">
    <property type="component" value="Chromosome"/>
</dbReference>
<dbReference type="RefSeq" id="WP_109292671.1">
    <property type="nucleotide sequence ID" value="NZ_CP029254.1"/>
</dbReference>
<dbReference type="CDD" id="cd07823">
    <property type="entry name" value="SRPBCC_5"/>
    <property type="match status" value="1"/>
</dbReference>
<dbReference type="InterPro" id="IPR023393">
    <property type="entry name" value="START-like_dom_sf"/>
</dbReference>
<accession>A0ABN5KGV1</accession>
<proteinExistence type="predicted"/>
<gene>
    <name evidence="3" type="ORF">DDQ41_00615</name>
</gene>
<protein>
    <recommendedName>
        <fullName evidence="5">Carbon monoxide dehydrogenase</fullName>
    </recommendedName>
</protein>
<name>A0ABN5KGV1_9ACTN</name>
<evidence type="ECO:0008006" key="5">
    <source>
        <dbReference type="Google" id="ProtNLM"/>
    </source>
</evidence>
<organism evidence="3 4">
    <name type="scientific">Streptomyces spongiicola</name>
    <dbReference type="NCBI Taxonomy" id="1690221"/>
    <lineage>
        <taxon>Bacteria</taxon>
        <taxon>Bacillati</taxon>
        <taxon>Actinomycetota</taxon>
        <taxon>Actinomycetes</taxon>
        <taxon>Kitasatosporales</taxon>
        <taxon>Streptomycetaceae</taxon>
        <taxon>Streptomyces</taxon>
    </lineage>
</organism>
<sequence length="290" mass="28611">MELRHEFTVPVPVEEAWRALLDIERVAPCLPGTTVQEFDGEKITGTVKVKVGPVTLTYRGTAVFEERDTAAHRMILKASGKEVRGQGTARATVTAGLSASGAGTTVSVLTDFAVTGRPAQIGRGVLAEVGGKLVDRFADCLSGQLAGAPDGGGAAAGTGGRGEPGEPSGAAGGEPSGAAGKDGTGTGTGTEAETKTETETETETSAVTGTAGSAGSTSGLAEPRAPAAPAVSAARAEPGPAGAAEPIDLLRTAGLPVTRRIVPWVLAAAAVGAVAAAAAAAAAAVRRLRR</sequence>
<feature type="compositionally biased region" description="Low complexity" evidence="1">
    <location>
        <begin position="203"/>
        <end position="244"/>
    </location>
</feature>
<evidence type="ECO:0000256" key="2">
    <source>
        <dbReference type="SAM" id="Phobius"/>
    </source>
</evidence>
<keyword evidence="2" id="KW-1133">Transmembrane helix</keyword>
<dbReference type="Pfam" id="PF06240">
    <property type="entry name" value="COXG"/>
    <property type="match status" value="1"/>
</dbReference>
<keyword evidence="4" id="KW-1185">Reference proteome</keyword>
<dbReference type="PANTHER" id="PTHR38588:SF1">
    <property type="entry name" value="BLL0334 PROTEIN"/>
    <property type="match status" value="1"/>
</dbReference>
<evidence type="ECO:0000313" key="4">
    <source>
        <dbReference type="Proteomes" id="UP000245051"/>
    </source>
</evidence>
<feature type="compositionally biased region" description="Gly residues" evidence="1">
    <location>
        <begin position="149"/>
        <end position="162"/>
    </location>
</feature>
<feature type="compositionally biased region" description="Gly residues" evidence="1">
    <location>
        <begin position="170"/>
        <end position="188"/>
    </location>
</feature>
<evidence type="ECO:0000256" key="1">
    <source>
        <dbReference type="SAM" id="MobiDB-lite"/>
    </source>
</evidence>
<dbReference type="EMBL" id="CP029254">
    <property type="protein sequence ID" value="AWK07666.1"/>
    <property type="molecule type" value="Genomic_DNA"/>
</dbReference>
<keyword evidence="2" id="KW-0472">Membrane</keyword>
<dbReference type="Gene3D" id="3.30.530.20">
    <property type="match status" value="1"/>
</dbReference>
<keyword evidence="2" id="KW-0812">Transmembrane</keyword>
<evidence type="ECO:0000313" key="3">
    <source>
        <dbReference type="EMBL" id="AWK07666.1"/>
    </source>
</evidence>
<reference evidence="3 4" key="1">
    <citation type="submission" date="2018-05" db="EMBL/GenBank/DDBJ databases">
        <title>Complete genome sequence of the Type Strain of Streptomyces spongiicola HNM0071, the producer of staurosporine.</title>
        <authorList>
            <person name="Zhou S."/>
            <person name="Huang X."/>
        </authorList>
    </citation>
    <scope>NUCLEOTIDE SEQUENCE [LARGE SCALE GENOMIC DNA]</scope>
    <source>
        <strain evidence="3 4">HNM0071</strain>
    </source>
</reference>
<dbReference type="InterPro" id="IPR010419">
    <property type="entry name" value="CO_DH_gsu"/>
</dbReference>
<dbReference type="PANTHER" id="PTHR38588">
    <property type="entry name" value="BLL0334 PROTEIN"/>
    <property type="match status" value="1"/>
</dbReference>
<feature type="transmembrane region" description="Helical" evidence="2">
    <location>
        <begin position="261"/>
        <end position="285"/>
    </location>
</feature>
<feature type="region of interest" description="Disordered" evidence="1">
    <location>
        <begin position="149"/>
        <end position="244"/>
    </location>
</feature>
<dbReference type="SUPFAM" id="SSF55961">
    <property type="entry name" value="Bet v1-like"/>
    <property type="match status" value="1"/>
</dbReference>